<name>A0A3A8I600_9BACT</name>
<reference evidence="3" key="1">
    <citation type="submission" date="2018-09" db="EMBL/GenBank/DDBJ databases">
        <authorList>
            <person name="Livingstone P.G."/>
            <person name="Whitworth D.E."/>
        </authorList>
    </citation>
    <scope>NUCLEOTIDE SEQUENCE [LARGE SCALE GENOMIC DNA]</scope>
    <source>
        <strain evidence="3">CA054A</strain>
    </source>
</reference>
<dbReference type="Proteomes" id="UP000268094">
    <property type="component" value="Unassembled WGS sequence"/>
</dbReference>
<dbReference type="AlphaFoldDB" id="A0A3A8I600"/>
<sequence>MIRWNRSLPFARPERGALLKDILIGAVGGALGTFAMNQAQALMAKLGESKQQDASPQQEPATEKAARKLAEPVGVHLEGEQKKRAGNAVHWSYGTLWGAIHGAMHERVPLAGRLFGVGFGLGLFLFGDELAVPVLGLAPPPQKVPVKTHLSALAAHLVYGTAAEGTYRVVRRALS</sequence>
<protein>
    <submittedName>
        <fullName evidence="2">DUF1440 domain-containing protein</fullName>
    </submittedName>
</protein>
<proteinExistence type="predicted"/>
<accession>A0A3A8I600</accession>
<gene>
    <name evidence="2" type="ORF">D7V88_36990</name>
</gene>
<dbReference type="OrthoDB" id="5517374at2"/>
<comment type="caution">
    <text evidence="2">The sequence shown here is derived from an EMBL/GenBank/DDBJ whole genome shotgun (WGS) entry which is preliminary data.</text>
</comment>
<dbReference type="Pfam" id="PF07274">
    <property type="entry name" value="DUF1440"/>
    <property type="match status" value="1"/>
</dbReference>
<keyword evidence="3" id="KW-1185">Reference proteome</keyword>
<dbReference type="EMBL" id="RAVZ01000428">
    <property type="protein sequence ID" value="RKG73113.1"/>
    <property type="molecule type" value="Genomic_DNA"/>
</dbReference>
<evidence type="ECO:0000313" key="2">
    <source>
        <dbReference type="EMBL" id="RKG73113.1"/>
    </source>
</evidence>
<evidence type="ECO:0000256" key="1">
    <source>
        <dbReference type="SAM" id="MobiDB-lite"/>
    </source>
</evidence>
<evidence type="ECO:0000313" key="3">
    <source>
        <dbReference type="Proteomes" id="UP000268094"/>
    </source>
</evidence>
<dbReference type="InterPro" id="IPR009898">
    <property type="entry name" value="DUF1440"/>
</dbReference>
<feature type="region of interest" description="Disordered" evidence="1">
    <location>
        <begin position="47"/>
        <end position="66"/>
    </location>
</feature>
<organism evidence="2 3">
    <name type="scientific">Corallococcus terminator</name>
    <dbReference type="NCBI Taxonomy" id="2316733"/>
    <lineage>
        <taxon>Bacteria</taxon>
        <taxon>Pseudomonadati</taxon>
        <taxon>Myxococcota</taxon>
        <taxon>Myxococcia</taxon>
        <taxon>Myxococcales</taxon>
        <taxon>Cystobacterineae</taxon>
        <taxon>Myxococcaceae</taxon>
        <taxon>Corallococcus</taxon>
    </lineage>
</organism>
<dbReference type="RefSeq" id="WP_120545278.1">
    <property type="nucleotide sequence ID" value="NZ_RAVZ01000428.1"/>
</dbReference>